<accession>A0AA36H009</accession>
<dbReference type="Pfam" id="PF00188">
    <property type="entry name" value="CAP"/>
    <property type="match status" value="2"/>
</dbReference>
<dbReference type="InterPro" id="IPR035940">
    <property type="entry name" value="CAP_sf"/>
</dbReference>
<dbReference type="AlphaFoldDB" id="A0AA36H009"/>
<keyword evidence="1" id="KW-0732">Signal</keyword>
<evidence type="ECO:0000313" key="4">
    <source>
        <dbReference type="Proteomes" id="UP001176961"/>
    </source>
</evidence>
<dbReference type="SUPFAM" id="SSF55797">
    <property type="entry name" value="PR-1-like"/>
    <property type="match status" value="2"/>
</dbReference>
<evidence type="ECO:0000256" key="1">
    <source>
        <dbReference type="SAM" id="SignalP"/>
    </source>
</evidence>
<dbReference type="InterPro" id="IPR014044">
    <property type="entry name" value="CAP_dom"/>
</dbReference>
<feature type="chain" id="PRO_5041445470" description="SCP domain-containing protein" evidence="1">
    <location>
        <begin position="31"/>
        <end position="531"/>
    </location>
</feature>
<name>A0AA36H009_CYLNA</name>
<proteinExistence type="predicted"/>
<dbReference type="EMBL" id="CATQJL010000305">
    <property type="protein sequence ID" value="CAJ0601525.1"/>
    <property type="molecule type" value="Genomic_DNA"/>
</dbReference>
<dbReference type="CDD" id="cd05380">
    <property type="entry name" value="CAP_euk"/>
    <property type="match status" value="2"/>
</dbReference>
<feature type="domain" description="SCP" evidence="2">
    <location>
        <begin position="300"/>
        <end position="456"/>
    </location>
</feature>
<dbReference type="PANTHER" id="PTHR10334">
    <property type="entry name" value="CYSTEINE-RICH SECRETORY PROTEIN-RELATED"/>
    <property type="match status" value="1"/>
</dbReference>
<keyword evidence="4" id="KW-1185">Reference proteome</keyword>
<dbReference type="SMART" id="SM00198">
    <property type="entry name" value="SCP"/>
    <property type="match status" value="1"/>
</dbReference>
<evidence type="ECO:0000313" key="3">
    <source>
        <dbReference type="EMBL" id="CAJ0601525.1"/>
    </source>
</evidence>
<reference evidence="3" key="1">
    <citation type="submission" date="2023-07" db="EMBL/GenBank/DDBJ databases">
        <authorList>
            <consortium name="CYATHOMIX"/>
        </authorList>
    </citation>
    <scope>NUCLEOTIDE SEQUENCE</scope>
    <source>
        <strain evidence="3">N/A</strain>
    </source>
</reference>
<comment type="caution">
    <text evidence="3">The sequence shown here is derived from an EMBL/GenBank/DDBJ whole genome shotgun (WGS) entry which is preliminary data.</text>
</comment>
<protein>
    <recommendedName>
        <fullName evidence="2">SCP domain-containing protein</fullName>
    </recommendedName>
</protein>
<dbReference type="Proteomes" id="UP001176961">
    <property type="component" value="Unassembled WGS sequence"/>
</dbReference>
<sequence length="531" mass="58756">MVICRVCAIMPKRCSIILLVAILLPAVCNAATQCTNNAMESDNATAVLNLVNAAREKLAGGSQNNGKDKDPLPKAGDINKLEWDCDLEANLQVDIDAFDCKGNTFIPAVQVTTFYVYDNIYHGDYDGTNYGDTPVLTNLVKTYLDQIDSVGSEAFVVVDEQVVTSNDSNIFNAVEQYAELMRADATKLACSHKQCPSAADRPELYVYVCCTDKEAFKEGEYNVLYNIYQSTTSTPCPTAPTTPCPTYPTTPCPTYPPARAKREANIANEDVFRKKAKLPKAPPGDNTICSDNEGMTDPLRTLFLNLHNYRRAKLALGEVFGYGDKRLPPAKNMLKLNYACKLEASALQYAADCPSVRSTEFARPNQGENFLRLAKDGFPSFTDAVNMTVYNWWNVVNDTPGIDNTAKLKTRHLRSPITSFIQMAWATTRYLGCSVADCKSYYVTVCRYSPKGNIAGEIAYKPGHTCTECKSGTTCEEELGLSEVAEFFSRPDGKAHSDWWCMLNFNQNESSSLLNLLGQFKQPITIKLAKR</sequence>
<evidence type="ECO:0000259" key="2">
    <source>
        <dbReference type="SMART" id="SM00198"/>
    </source>
</evidence>
<organism evidence="3 4">
    <name type="scientific">Cylicocyclus nassatus</name>
    <name type="common">Nematode worm</name>
    <dbReference type="NCBI Taxonomy" id="53992"/>
    <lineage>
        <taxon>Eukaryota</taxon>
        <taxon>Metazoa</taxon>
        <taxon>Ecdysozoa</taxon>
        <taxon>Nematoda</taxon>
        <taxon>Chromadorea</taxon>
        <taxon>Rhabditida</taxon>
        <taxon>Rhabditina</taxon>
        <taxon>Rhabditomorpha</taxon>
        <taxon>Strongyloidea</taxon>
        <taxon>Strongylidae</taxon>
        <taxon>Cylicocyclus</taxon>
    </lineage>
</organism>
<dbReference type="Gene3D" id="3.40.33.10">
    <property type="entry name" value="CAP"/>
    <property type="match status" value="2"/>
</dbReference>
<dbReference type="InterPro" id="IPR001283">
    <property type="entry name" value="CRISP-related"/>
</dbReference>
<feature type="signal peptide" evidence="1">
    <location>
        <begin position="1"/>
        <end position="30"/>
    </location>
</feature>
<gene>
    <name evidence="3" type="ORF">CYNAS_LOCUS13508</name>
</gene>